<dbReference type="Ensembl" id="ENSFHET00000025647.1">
    <property type="protein sequence ID" value="ENSFHEP00000032340.1"/>
    <property type="gene ID" value="ENSFHEG00000000483.1"/>
</dbReference>
<dbReference type="Pfam" id="PF00022">
    <property type="entry name" value="Actin"/>
    <property type="match status" value="1"/>
</dbReference>
<dbReference type="InterPro" id="IPR020902">
    <property type="entry name" value="Actin/actin-like_CS"/>
</dbReference>
<name>A0A3Q2ULR4_FUNHE</name>
<dbReference type="Gene3D" id="3.90.640.10">
    <property type="entry name" value="Actin, Chain A, domain 4"/>
    <property type="match status" value="1"/>
</dbReference>
<protein>
    <submittedName>
        <fullName evidence="2">Actin-related protein 3B-like</fullName>
    </submittedName>
</protein>
<dbReference type="SUPFAM" id="SSF53067">
    <property type="entry name" value="Actin-like ATPase domain"/>
    <property type="match status" value="2"/>
</dbReference>
<dbReference type="AlphaFoldDB" id="A0A3Q2ULR4"/>
<dbReference type="Gene3D" id="2.30.36.70">
    <property type="entry name" value="Actin, Chain A, domain 2"/>
    <property type="match status" value="1"/>
</dbReference>
<evidence type="ECO:0000313" key="2">
    <source>
        <dbReference type="Ensembl" id="ENSFHEP00000032340.1"/>
    </source>
</evidence>
<dbReference type="InterPro" id="IPR043129">
    <property type="entry name" value="ATPase_NBD"/>
</dbReference>
<accession>A0A3Q2ULR4</accession>
<dbReference type="InterPro" id="IPR004000">
    <property type="entry name" value="Actin"/>
</dbReference>
<dbReference type="Proteomes" id="UP000265000">
    <property type="component" value="Unplaced"/>
</dbReference>
<sequence>MEVQFYTGLITEIYTRVTSCICIKPYFAAFDAAVSHSADLWTDLLLLPSGCRYTKIGYAGNTEPQFIMPSCIAIKESASVGEQAQRRLVRGVDDLDFYIGDEAIDKPNYATKWPIRHGMVEDWDLMEKFMEQVIFKYLRAEPEDHSFLMTEPPLNTPENREYLAEIMFETFNIPGLYIAVQAVLALAASWTSRQVGQRTLTGIVIDSGDGVTHAIPVAEGYVIGSCIKHIPIAGRDITFFIQQLLRDREVGIPPEQSLETSKAIKVLLCSSSVVPSQSLPFFKLWGFSVQERYCYICPDIVKEFTKYDSDPGKWIKQYRGINAVTKTPFHIDVGYERFLGPEIFFHPEVPEHKRCSTFTSSIYFIYIVPNRCHLRAFYRTNRSSLYTEL</sequence>
<reference evidence="2" key="2">
    <citation type="submission" date="2025-09" db="UniProtKB">
        <authorList>
            <consortium name="Ensembl"/>
        </authorList>
    </citation>
    <scope>IDENTIFICATION</scope>
</reference>
<proteinExistence type="inferred from homology"/>
<dbReference type="SMART" id="SM00268">
    <property type="entry name" value="ACTIN"/>
    <property type="match status" value="1"/>
</dbReference>
<dbReference type="GeneTree" id="ENSGT00940000158304"/>
<comment type="similarity">
    <text evidence="1">Belongs to the actin family.</text>
</comment>
<dbReference type="PROSITE" id="PS01132">
    <property type="entry name" value="ACTINS_ACT_LIKE"/>
    <property type="match status" value="1"/>
</dbReference>
<dbReference type="FunFam" id="2.30.36.70:FF:000002">
    <property type="entry name" value="actin-related protein 3 isoform X1"/>
    <property type="match status" value="1"/>
</dbReference>
<dbReference type="STRING" id="8078.ENSFHEP00000032340"/>
<evidence type="ECO:0000313" key="3">
    <source>
        <dbReference type="Proteomes" id="UP000265000"/>
    </source>
</evidence>
<dbReference type="Gene3D" id="3.30.420.40">
    <property type="match status" value="2"/>
</dbReference>
<dbReference type="PANTHER" id="PTHR11937">
    <property type="entry name" value="ACTIN"/>
    <property type="match status" value="1"/>
</dbReference>
<dbReference type="FunFam" id="3.30.420.40:FF:000029">
    <property type="entry name" value="Actin-related protein 3"/>
    <property type="match status" value="1"/>
</dbReference>
<reference evidence="2" key="1">
    <citation type="submission" date="2025-08" db="UniProtKB">
        <authorList>
            <consortium name="Ensembl"/>
        </authorList>
    </citation>
    <scope>IDENTIFICATION</scope>
</reference>
<keyword evidence="3" id="KW-1185">Reference proteome</keyword>
<organism evidence="2 3">
    <name type="scientific">Fundulus heteroclitus</name>
    <name type="common">Killifish</name>
    <name type="synonym">Mummichog</name>
    <dbReference type="NCBI Taxonomy" id="8078"/>
    <lineage>
        <taxon>Eukaryota</taxon>
        <taxon>Metazoa</taxon>
        <taxon>Chordata</taxon>
        <taxon>Craniata</taxon>
        <taxon>Vertebrata</taxon>
        <taxon>Euteleostomi</taxon>
        <taxon>Actinopterygii</taxon>
        <taxon>Neopterygii</taxon>
        <taxon>Teleostei</taxon>
        <taxon>Neoteleostei</taxon>
        <taxon>Acanthomorphata</taxon>
        <taxon>Ovalentaria</taxon>
        <taxon>Atherinomorphae</taxon>
        <taxon>Cyprinodontiformes</taxon>
        <taxon>Fundulidae</taxon>
        <taxon>Fundulus</taxon>
    </lineage>
</organism>
<evidence type="ECO:0000256" key="1">
    <source>
        <dbReference type="RuleBase" id="RU000487"/>
    </source>
</evidence>